<accession>A0ABP6XP87</accession>
<name>A0ABP6XP87_9ACTN</name>
<keyword evidence="3" id="KW-1185">Reference proteome</keyword>
<reference evidence="3" key="1">
    <citation type="journal article" date="2019" name="Int. J. Syst. Evol. Microbiol.">
        <title>The Global Catalogue of Microorganisms (GCM) 10K type strain sequencing project: providing services to taxonomists for standard genome sequencing and annotation.</title>
        <authorList>
            <consortium name="The Broad Institute Genomics Platform"/>
            <consortium name="The Broad Institute Genome Sequencing Center for Infectious Disease"/>
            <person name="Wu L."/>
            <person name="Ma J."/>
        </authorList>
    </citation>
    <scope>NUCLEOTIDE SEQUENCE [LARGE SCALE GENOMIC DNA]</scope>
    <source>
        <strain evidence="3">JCM 16540</strain>
    </source>
</reference>
<proteinExistence type="predicted"/>
<protein>
    <submittedName>
        <fullName evidence="2">Uncharacterized protein</fullName>
    </submittedName>
</protein>
<feature type="transmembrane region" description="Helical" evidence="1">
    <location>
        <begin position="88"/>
        <end position="108"/>
    </location>
</feature>
<dbReference type="EMBL" id="BAAAYR010000004">
    <property type="protein sequence ID" value="GAA3570350.1"/>
    <property type="molecule type" value="Genomic_DNA"/>
</dbReference>
<feature type="transmembrane region" description="Helical" evidence="1">
    <location>
        <begin position="114"/>
        <end position="135"/>
    </location>
</feature>
<evidence type="ECO:0000256" key="1">
    <source>
        <dbReference type="SAM" id="Phobius"/>
    </source>
</evidence>
<feature type="transmembrane region" description="Helical" evidence="1">
    <location>
        <begin position="53"/>
        <end position="79"/>
    </location>
</feature>
<keyword evidence="1" id="KW-1133">Transmembrane helix</keyword>
<sequence length="145" mass="14271">MMGSAAIVGLVAGAVVGILCVFAPLFVRALLDGGSLGQALMAMAITDSEDWELIPVFLGGALVVGALTSVAAVVVWWAITTRVPGQPWVARLGAAVSAAAACLLMLAGTTNLSIAVPAAVAAGVVAAVAAPLVGFDRSQRSAAST</sequence>
<evidence type="ECO:0000313" key="2">
    <source>
        <dbReference type="EMBL" id="GAA3570350.1"/>
    </source>
</evidence>
<evidence type="ECO:0000313" key="3">
    <source>
        <dbReference type="Proteomes" id="UP001500767"/>
    </source>
</evidence>
<gene>
    <name evidence="2" type="ORF">GCM10022197_28450</name>
</gene>
<keyword evidence="1" id="KW-0812">Transmembrane</keyword>
<comment type="caution">
    <text evidence="2">The sequence shown here is derived from an EMBL/GenBank/DDBJ whole genome shotgun (WGS) entry which is preliminary data.</text>
</comment>
<organism evidence="2 3">
    <name type="scientific">Microlunatus spumicola</name>
    <dbReference type="NCBI Taxonomy" id="81499"/>
    <lineage>
        <taxon>Bacteria</taxon>
        <taxon>Bacillati</taxon>
        <taxon>Actinomycetota</taxon>
        <taxon>Actinomycetes</taxon>
        <taxon>Propionibacteriales</taxon>
        <taxon>Propionibacteriaceae</taxon>
        <taxon>Microlunatus</taxon>
    </lineage>
</organism>
<dbReference type="Proteomes" id="UP001500767">
    <property type="component" value="Unassembled WGS sequence"/>
</dbReference>
<keyword evidence="1" id="KW-0472">Membrane</keyword>